<sequence>MIFLKKKEKEKKNPYNNILLENKWVLYNSKYNDGIVPEFNNLRSTNFTIKLKKNIRKNENFVAFTNYEYDMKGNIIKMIEEQFKDDELEKKIVREYKYVYDNRGNWTNKTLYYNGEKDSDIIRTILYK</sequence>
<evidence type="ECO:0000313" key="1">
    <source>
        <dbReference type="EMBL" id="MUH35386.1"/>
    </source>
</evidence>
<reference evidence="1 2" key="1">
    <citation type="journal article" date="2019" name="Mar. Drugs">
        <title>Comparative Genomics and CAZyme Genome Repertoires of Marine Zobellia amurskyensis KMM 3526(T) and Zobellia laminariae KMM 3676(T).</title>
        <authorList>
            <person name="Chernysheva N."/>
            <person name="Bystritskaya E."/>
            <person name="Stenkova A."/>
            <person name="Golovkin I."/>
            <person name="Nedashkovskaya O."/>
            <person name="Isaeva M."/>
        </authorList>
    </citation>
    <scope>NUCLEOTIDE SEQUENCE [LARGE SCALE GENOMIC DNA]</scope>
    <source>
        <strain evidence="1 2">KMM 3526</strain>
    </source>
</reference>
<organism evidence="1 2">
    <name type="scientific">Zobellia amurskyensis</name>
    <dbReference type="NCBI Taxonomy" id="248905"/>
    <lineage>
        <taxon>Bacteria</taxon>
        <taxon>Pseudomonadati</taxon>
        <taxon>Bacteroidota</taxon>
        <taxon>Flavobacteriia</taxon>
        <taxon>Flavobacteriales</taxon>
        <taxon>Flavobacteriaceae</taxon>
        <taxon>Zobellia</taxon>
    </lineage>
</organism>
<gene>
    <name evidence="1" type="ORF">D9O36_06005</name>
</gene>
<dbReference type="AlphaFoldDB" id="A0A7X3D0V7"/>
<dbReference type="Proteomes" id="UP000540519">
    <property type="component" value="Unassembled WGS sequence"/>
</dbReference>
<keyword evidence="2" id="KW-1185">Reference proteome</keyword>
<protein>
    <submittedName>
        <fullName evidence="1">Uncharacterized protein</fullName>
    </submittedName>
</protein>
<name>A0A7X3D0V7_9FLAO</name>
<accession>A0A7X3D0V7</accession>
<comment type="caution">
    <text evidence="1">The sequence shown here is derived from an EMBL/GenBank/DDBJ whole genome shotgun (WGS) entry which is preliminary data.</text>
</comment>
<evidence type="ECO:0000313" key="2">
    <source>
        <dbReference type="Proteomes" id="UP000540519"/>
    </source>
</evidence>
<proteinExistence type="predicted"/>
<dbReference type="EMBL" id="RCNR01000008">
    <property type="protein sequence ID" value="MUH35386.1"/>
    <property type="molecule type" value="Genomic_DNA"/>
</dbReference>